<comment type="subcellular location">
    <subcellularLocation>
        <location evidence="1">Cell membrane</location>
        <topology evidence="1">Multi-pass membrane protein</topology>
    </subcellularLocation>
</comment>
<keyword evidence="6 8" id="KW-1133">Transmembrane helix</keyword>
<dbReference type="PANTHER" id="PTHR33908">
    <property type="entry name" value="MANNOSYLTRANSFERASE YKCB-RELATED"/>
    <property type="match status" value="1"/>
</dbReference>
<feature type="transmembrane region" description="Helical" evidence="8">
    <location>
        <begin position="110"/>
        <end position="129"/>
    </location>
</feature>
<evidence type="ECO:0000256" key="8">
    <source>
        <dbReference type="SAM" id="Phobius"/>
    </source>
</evidence>
<evidence type="ECO:0000256" key="6">
    <source>
        <dbReference type="ARBA" id="ARBA00022989"/>
    </source>
</evidence>
<feature type="domain" description="Glycosyltransferase RgtA/B/C/D-like" evidence="9">
    <location>
        <begin position="65"/>
        <end position="221"/>
    </location>
</feature>
<evidence type="ECO:0000259" key="9">
    <source>
        <dbReference type="Pfam" id="PF13231"/>
    </source>
</evidence>
<dbReference type="Proteomes" id="UP001209535">
    <property type="component" value="Unassembled WGS sequence"/>
</dbReference>
<evidence type="ECO:0000256" key="5">
    <source>
        <dbReference type="ARBA" id="ARBA00022692"/>
    </source>
</evidence>
<accession>A0ABT2X6M4</accession>
<keyword evidence="5 8" id="KW-0812">Transmembrane</keyword>
<keyword evidence="4 10" id="KW-0808">Transferase</keyword>
<evidence type="ECO:0000313" key="10">
    <source>
        <dbReference type="EMBL" id="MCU9849600.1"/>
    </source>
</evidence>
<dbReference type="EMBL" id="JAOVQO010000016">
    <property type="protein sequence ID" value="MCU9849600.1"/>
    <property type="molecule type" value="Genomic_DNA"/>
</dbReference>
<dbReference type="InterPro" id="IPR050297">
    <property type="entry name" value="LipidA_mod_glycosyltrf_83"/>
</dbReference>
<evidence type="ECO:0000256" key="4">
    <source>
        <dbReference type="ARBA" id="ARBA00022679"/>
    </source>
</evidence>
<evidence type="ECO:0000256" key="3">
    <source>
        <dbReference type="ARBA" id="ARBA00022676"/>
    </source>
</evidence>
<feature type="transmembrane region" description="Helical" evidence="8">
    <location>
        <begin position="135"/>
        <end position="154"/>
    </location>
</feature>
<evidence type="ECO:0000256" key="7">
    <source>
        <dbReference type="ARBA" id="ARBA00023136"/>
    </source>
</evidence>
<keyword evidence="3 10" id="KW-0328">Glycosyltransferase</keyword>
<keyword evidence="11" id="KW-1185">Reference proteome</keyword>
<dbReference type="InterPro" id="IPR038731">
    <property type="entry name" value="RgtA/B/C-like"/>
</dbReference>
<dbReference type="RefSeq" id="WP_263338498.1">
    <property type="nucleotide sequence ID" value="NZ_JAOVQO010000016.1"/>
</dbReference>
<sequence>MTAQVRSLGRDPLWPIALITLLAAGLRAVGLNSPLWYDEIATVVYSLQQPLIDVVTSYPSNNDHPFYSLLAKLCMIAFGTSDWSVRLPAVVFGVLSVPALYLFARAIAPWPVAIASALFLAVSYHPVWFSQNARGYTMLLFFALVCTHLLWNALVRGLAVRASYTAYALCLALAAYTHLTMVILGLVHGASALVYLAVTGDRGTVWRRLGPAAAAFAGAAALTVLLYAPMLGDVVGFFLDGARQQTGTKAGDVATPGWAVLVAVRELTQAFGGPLPFALACLVLLAGGIHFLRHEPFLAATIALTIPAMVLASSALGRPIFPRFFFFQAGFFLLAAVQGLWLLSGALMRLLGLGRAHLLLFSLICVAGALAGSPALVRNYKLPKQDYTSAAAAIAALSEKGAVFTIGTTLELPLNSYLKLGLPTLPDATAFTEAERRLGRFHVAYTFDQYLRSAFPDLWEATIQRCREQARITSSIEGGDIVILECGAGT</sequence>
<evidence type="ECO:0000313" key="11">
    <source>
        <dbReference type="Proteomes" id="UP001209535"/>
    </source>
</evidence>
<feature type="transmembrane region" description="Helical" evidence="8">
    <location>
        <begin position="166"/>
        <end position="197"/>
    </location>
</feature>
<dbReference type="GO" id="GO:0016757">
    <property type="term" value="F:glycosyltransferase activity"/>
    <property type="evidence" value="ECO:0007669"/>
    <property type="project" value="UniProtKB-KW"/>
</dbReference>
<keyword evidence="2" id="KW-1003">Cell membrane</keyword>
<dbReference type="PANTHER" id="PTHR33908:SF3">
    <property type="entry name" value="UNDECAPRENYL PHOSPHATE-ALPHA-4-AMINO-4-DEOXY-L-ARABINOSE ARABINOSYL TRANSFERASE"/>
    <property type="match status" value="1"/>
</dbReference>
<name>A0ABT2X6M4_9RHOB</name>
<feature type="transmembrane region" description="Helical" evidence="8">
    <location>
        <begin position="324"/>
        <end position="344"/>
    </location>
</feature>
<proteinExistence type="predicted"/>
<reference evidence="10 11" key="1">
    <citation type="submission" date="2022-10" db="EMBL/GenBank/DDBJ databases">
        <title>Defluviimonas sp. nov., isolated from ocean surface sediments.</title>
        <authorList>
            <person name="He W."/>
            <person name="Wang L."/>
            <person name="Zhang D.-F."/>
        </authorList>
    </citation>
    <scope>NUCLEOTIDE SEQUENCE [LARGE SCALE GENOMIC DNA]</scope>
    <source>
        <strain evidence="10 11">WL0024</strain>
    </source>
</reference>
<feature type="transmembrane region" description="Helical" evidence="8">
    <location>
        <begin position="298"/>
        <end position="317"/>
    </location>
</feature>
<feature type="transmembrane region" description="Helical" evidence="8">
    <location>
        <begin position="356"/>
        <end position="377"/>
    </location>
</feature>
<feature type="transmembrane region" description="Helical" evidence="8">
    <location>
        <begin position="209"/>
        <end position="228"/>
    </location>
</feature>
<feature type="transmembrane region" description="Helical" evidence="8">
    <location>
        <begin position="275"/>
        <end position="292"/>
    </location>
</feature>
<evidence type="ECO:0000256" key="1">
    <source>
        <dbReference type="ARBA" id="ARBA00004651"/>
    </source>
</evidence>
<dbReference type="Pfam" id="PF13231">
    <property type="entry name" value="PMT_2"/>
    <property type="match status" value="1"/>
</dbReference>
<gene>
    <name evidence="10" type="ORF">OEZ60_16490</name>
</gene>
<organism evidence="10 11">
    <name type="scientific">Albidovulum salinarum</name>
    <dbReference type="NCBI Taxonomy" id="2984153"/>
    <lineage>
        <taxon>Bacteria</taxon>
        <taxon>Pseudomonadati</taxon>
        <taxon>Pseudomonadota</taxon>
        <taxon>Alphaproteobacteria</taxon>
        <taxon>Rhodobacterales</taxon>
        <taxon>Paracoccaceae</taxon>
        <taxon>Albidovulum</taxon>
    </lineage>
</organism>
<dbReference type="EC" id="2.4.-.-" evidence="10"/>
<evidence type="ECO:0000256" key="2">
    <source>
        <dbReference type="ARBA" id="ARBA00022475"/>
    </source>
</evidence>
<protein>
    <submittedName>
        <fullName evidence="10">Glycosyltransferase family 39 protein</fullName>
        <ecNumber evidence="10">2.4.-.-</ecNumber>
    </submittedName>
</protein>
<keyword evidence="7 8" id="KW-0472">Membrane</keyword>
<feature type="transmembrane region" description="Helical" evidence="8">
    <location>
        <begin position="85"/>
        <end position="103"/>
    </location>
</feature>
<comment type="caution">
    <text evidence="10">The sequence shown here is derived from an EMBL/GenBank/DDBJ whole genome shotgun (WGS) entry which is preliminary data.</text>
</comment>